<dbReference type="InterPro" id="IPR001867">
    <property type="entry name" value="OmpR/PhoB-type_DNA-bd"/>
</dbReference>
<dbReference type="SUPFAM" id="SSF52172">
    <property type="entry name" value="CheY-like"/>
    <property type="match status" value="1"/>
</dbReference>
<dbReference type="InterPro" id="IPR016032">
    <property type="entry name" value="Sig_transdc_resp-reg_C-effctor"/>
</dbReference>
<dbReference type="Gene3D" id="1.10.10.10">
    <property type="entry name" value="Winged helix-like DNA-binding domain superfamily/Winged helix DNA-binding domain"/>
    <property type="match status" value="1"/>
</dbReference>
<evidence type="ECO:0000259" key="9">
    <source>
        <dbReference type="PROSITE" id="PS51755"/>
    </source>
</evidence>
<evidence type="ECO:0000256" key="4">
    <source>
        <dbReference type="ARBA" id="ARBA00023125"/>
    </source>
</evidence>
<evidence type="ECO:0000256" key="2">
    <source>
        <dbReference type="ARBA" id="ARBA00023012"/>
    </source>
</evidence>
<organism evidence="10 11">
    <name type="scientific">Nocardia aurea</name>
    <dbReference type="NCBI Taxonomy" id="2144174"/>
    <lineage>
        <taxon>Bacteria</taxon>
        <taxon>Bacillati</taxon>
        <taxon>Actinomycetota</taxon>
        <taxon>Actinomycetes</taxon>
        <taxon>Mycobacteriales</taxon>
        <taxon>Nocardiaceae</taxon>
        <taxon>Nocardia</taxon>
    </lineage>
</organism>
<dbReference type="InterPro" id="IPR036388">
    <property type="entry name" value="WH-like_DNA-bd_sf"/>
</dbReference>
<dbReference type="Gene3D" id="6.10.250.690">
    <property type="match status" value="1"/>
</dbReference>
<proteinExistence type="predicted"/>
<protein>
    <submittedName>
        <fullName evidence="10">Response regulator transcription factor</fullName>
    </submittedName>
</protein>
<evidence type="ECO:0000256" key="1">
    <source>
        <dbReference type="ARBA" id="ARBA00022553"/>
    </source>
</evidence>
<dbReference type="SMART" id="SM00862">
    <property type="entry name" value="Trans_reg_C"/>
    <property type="match status" value="1"/>
</dbReference>
<dbReference type="PANTHER" id="PTHR48111:SF1">
    <property type="entry name" value="TWO-COMPONENT RESPONSE REGULATOR ORR33"/>
    <property type="match status" value="1"/>
</dbReference>
<dbReference type="Proteomes" id="UP001551695">
    <property type="component" value="Unassembled WGS sequence"/>
</dbReference>
<keyword evidence="3" id="KW-0805">Transcription regulation</keyword>
<feature type="DNA-binding region" description="OmpR/PhoB-type" evidence="7">
    <location>
        <begin position="155"/>
        <end position="248"/>
    </location>
</feature>
<dbReference type="EMBL" id="JBFAKC010000005">
    <property type="protein sequence ID" value="MEV0708602.1"/>
    <property type="molecule type" value="Genomic_DNA"/>
</dbReference>
<reference evidence="10 11" key="1">
    <citation type="submission" date="2024-06" db="EMBL/GenBank/DDBJ databases">
        <title>The Natural Products Discovery Center: Release of the First 8490 Sequenced Strains for Exploring Actinobacteria Biosynthetic Diversity.</title>
        <authorList>
            <person name="Kalkreuter E."/>
            <person name="Kautsar S.A."/>
            <person name="Yang D."/>
            <person name="Bader C.D."/>
            <person name="Teijaro C.N."/>
            <person name="Fluegel L."/>
            <person name="Davis C.M."/>
            <person name="Simpson J.R."/>
            <person name="Lauterbach L."/>
            <person name="Steele A.D."/>
            <person name="Gui C."/>
            <person name="Meng S."/>
            <person name="Li G."/>
            <person name="Viehrig K."/>
            <person name="Ye F."/>
            <person name="Su P."/>
            <person name="Kiefer A.F."/>
            <person name="Nichols A."/>
            <person name="Cepeda A.J."/>
            <person name="Yan W."/>
            <person name="Fan B."/>
            <person name="Jiang Y."/>
            <person name="Adhikari A."/>
            <person name="Zheng C.-J."/>
            <person name="Schuster L."/>
            <person name="Cowan T.M."/>
            <person name="Smanski M.J."/>
            <person name="Chevrette M.G."/>
            <person name="De Carvalho L.P.S."/>
            <person name="Shen B."/>
        </authorList>
    </citation>
    <scope>NUCLEOTIDE SEQUENCE [LARGE SCALE GENOMIC DNA]</scope>
    <source>
        <strain evidence="10 11">NPDC050403</strain>
    </source>
</reference>
<dbReference type="InterPro" id="IPR011006">
    <property type="entry name" value="CheY-like_superfamily"/>
</dbReference>
<sequence length="270" mass="29459">MRSTHAAGRVRTDLADRAPTVPLRPLPSTPLHILVVDHEVTARADVAKALTRQGHTVLEADSGRGAIDLCGSCDLMILNLDLPDIDGLRLCRIIGTDRGIPVIASAERRCEMDCVLALQAGADDYIDRNCGSRELVARIDALMRRMAAAGLVKPAEIIDKGPLRIDIGARRVTVRGRYVELTRKQFDLLALLALNHGEVVARGEIMHKVWDDSWSRRTVDTHVSSLRAKLGASTRIVSVRGVGFRLVTSDEVRAVADHVPELSESRTGTC</sequence>
<comment type="caution">
    <text evidence="10">The sequence shown here is derived from an EMBL/GenBank/DDBJ whole genome shotgun (WGS) entry which is preliminary data.</text>
</comment>
<comment type="caution">
    <text evidence="6">Lacks conserved residue(s) required for the propagation of feature annotation.</text>
</comment>
<dbReference type="CDD" id="cd00383">
    <property type="entry name" value="trans_reg_C"/>
    <property type="match status" value="1"/>
</dbReference>
<dbReference type="RefSeq" id="WP_357783493.1">
    <property type="nucleotide sequence ID" value="NZ_JBFAKC010000005.1"/>
</dbReference>
<keyword evidence="11" id="KW-1185">Reference proteome</keyword>
<dbReference type="SMART" id="SM00448">
    <property type="entry name" value="REC"/>
    <property type="match status" value="1"/>
</dbReference>
<keyword evidence="5" id="KW-0804">Transcription</keyword>
<evidence type="ECO:0000256" key="5">
    <source>
        <dbReference type="ARBA" id="ARBA00023163"/>
    </source>
</evidence>
<dbReference type="PROSITE" id="PS51755">
    <property type="entry name" value="OMPR_PHOB"/>
    <property type="match status" value="1"/>
</dbReference>
<evidence type="ECO:0000259" key="8">
    <source>
        <dbReference type="PROSITE" id="PS50110"/>
    </source>
</evidence>
<accession>A0ABV3FT61</accession>
<dbReference type="PANTHER" id="PTHR48111">
    <property type="entry name" value="REGULATOR OF RPOS"/>
    <property type="match status" value="1"/>
</dbReference>
<dbReference type="PROSITE" id="PS50110">
    <property type="entry name" value="RESPONSE_REGULATORY"/>
    <property type="match status" value="1"/>
</dbReference>
<feature type="domain" description="Response regulatory" evidence="8">
    <location>
        <begin position="32"/>
        <end position="143"/>
    </location>
</feature>
<evidence type="ECO:0000313" key="11">
    <source>
        <dbReference type="Proteomes" id="UP001551695"/>
    </source>
</evidence>
<dbReference type="Pfam" id="PF00486">
    <property type="entry name" value="Trans_reg_C"/>
    <property type="match status" value="1"/>
</dbReference>
<dbReference type="Pfam" id="PF00072">
    <property type="entry name" value="Response_reg"/>
    <property type="match status" value="1"/>
</dbReference>
<name>A0ABV3FT61_9NOCA</name>
<keyword evidence="2" id="KW-0902">Two-component regulatory system</keyword>
<evidence type="ECO:0000256" key="3">
    <source>
        <dbReference type="ARBA" id="ARBA00023015"/>
    </source>
</evidence>
<dbReference type="SUPFAM" id="SSF46894">
    <property type="entry name" value="C-terminal effector domain of the bipartite response regulators"/>
    <property type="match status" value="1"/>
</dbReference>
<dbReference type="InterPro" id="IPR001789">
    <property type="entry name" value="Sig_transdc_resp-reg_receiver"/>
</dbReference>
<dbReference type="Gene3D" id="3.40.50.2300">
    <property type="match status" value="1"/>
</dbReference>
<evidence type="ECO:0000256" key="7">
    <source>
        <dbReference type="PROSITE-ProRule" id="PRU01091"/>
    </source>
</evidence>
<keyword evidence="4 7" id="KW-0238">DNA-binding</keyword>
<feature type="domain" description="OmpR/PhoB-type" evidence="9">
    <location>
        <begin position="155"/>
        <end position="248"/>
    </location>
</feature>
<gene>
    <name evidence="10" type="ORF">AB0I48_13640</name>
</gene>
<evidence type="ECO:0000313" key="10">
    <source>
        <dbReference type="EMBL" id="MEV0708602.1"/>
    </source>
</evidence>
<dbReference type="InterPro" id="IPR039420">
    <property type="entry name" value="WalR-like"/>
</dbReference>
<keyword evidence="1" id="KW-0597">Phosphoprotein</keyword>
<evidence type="ECO:0000256" key="6">
    <source>
        <dbReference type="PROSITE-ProRule" id="PRU00169"/>
    </source>
</evidence>